<evidence type="ECO:0000259" key="5">
    <source>
        <dbReference type="PROSITE" id="PS50949"/>
    </source>
</evidence>
<dbReference type="Pfam" id="PF07729">
    <property type="entry name" value="FCD"/>
    <property type="match status" value="1"/>
</dbReference>
<evidence type="ECO:0000256" key="4">
    <source>
        <dbReference type="SAM" id="MobiDB-lite"/>
    </source>
</evidence>
<dbReference type="PANTHER" id="PTHR43537:SF49">
    <property type="entry name" value="TRANSCRIPTIONAL REGULATORY PROTEIN"/>
    <property type="match status" value="1"/>
</dbReference>
<dbReference type="SUPFAM" id="SSF48008">
    <property type="entry name" value="GntR ligand-binding domain-like"/>
    <property type="match status" value="2"/>
</dbReference>
<dbReference type="Gene3D" id="1.10.10.10">
    <property type="entry name" value="Winged helix-like DNA-binding domain superfamily/Winged helix DNA-binding domain"/>
    <property type="match status" value="1"/>
</dbReference>
<dbReference type="SMART" id="SM00345">
    <property type="entry name" value="HTH_GNTR"/>
    <property type="match status" value="1"/>
</dbReference>
<keyword evidence="2" id="KW-0238">DNA-binding</keyword>
<dbReference type="PROSITE" id="PS50949">
    <property type="entry name" value="HTH_GNTR"/>
    <property type="match status" value="1"/>
</dbReference>
<dbReference type="InterPro" id="IPR008920">
    <property type="entry name" value="TF_FadR/GntR_C"/>
</dbReference>
<keyword evidence="1" id="KW-0805">Transcription regulation</keyword>
<dbReference type="InterPro" id="IPR000524">
    <property type="entry name" value="Tscrpt_reg_HTH_GntR"/>
</dbReference>
<evidence type="ECO:0000313" key="7">
    <source>
        <dbReference type="Proteomes" id="UP001501736"/>
    </source>
</evidence>
<proteinExistence type="predicted"/>
<evidence type="ECO:0000256" key="1">
    <source>
        <dbReference type="ARBA" id="ARBA00023015"/>
    </source>
</evidence>
<dbReference type="EMBL" id="BAAAYG010000011">
    <property type="protein sequence ID" value="GAA3287472.1"/>
    <property type="molecule type" value="Genomic_DNA"/>
</dbReference>
<organism evidence="6 7">
    <name type="scientific">Nesterenkonia halobia</name>
    <dbReference type="NCBI Taxonomy" id="37922"/>
    <lineage>
        <taxon>Bacteria</taxon>
        <taxon>Bacillati</taxon>
        <taxon>Actinomycetota</taxon>
        <taxon>Actinomycetes</taxon>
        <taxon>Micrococcales</taxon>
        <taxon>Micrococcaceae</taxon>
        <taxon>Nesterenkonia</taxon>
    </lineage>
</organism>
<dbReference type="SUPFAM" id="SSF46785">
    <property type="entry name" value="Winged helix' DNA-binding domain"/>
    <property type="match status" value="1"/>
</dbReference>
<feature type="compositionally biased region" description="Low complexity" evidence="4">
    <location>
        <begin position="130"/>
        <end position="141"/>
    </location>
</feature>
<dbReference type="PANTHER" id="PTHR43537">
    <property type="entry name" value="TRANSCRIPTIONAL REGULATOR, GNTR FAMILY"/>
    <property type="match status" value="1"/>
</dbReference>
<dbReference type="InterPro" id="IPR036388">
    <property type="entry name" value="WH-like_DNA-bd_sf"/>
</dbReference>
<keyword evidence="3" id="KW-0804">Transcription</keyword>
<dbReference type="SMART" id="SM00895">
    <property type="entry name" value="FCD"/>
    <property type="match status" value="1"/>
</dbReference>
<dbReference type="Proteomes" id="UP001501736">
    <property type="component" value="Unassembled WGS sequence"/>
</dbReference>
<dbReference type="InterPro" id="IPR036390">
    <property type="entry name" value="WH_DNA-bd_sf"/>
</dbReference>
<sequence length="254" mass="26930">MRASDRAHEALRREIVEGLLPPGTVLGEVEQAARLGVSRTPLREALARLVSEGLADQTRGRGTVVSAVSPADVEQLFEVRIPLDVQAARLAARRAEPTVFAELAARFRAAERQGPDPVDASAADGEDVDGAASDGGASDGAASDAEEYYALVAEMDAAVDDAVGNPRLVAVMQPLRTHLARIRRLSHDDPQRLRRSADEHAAVCRAVAAGDEELAAATMLVHLRASLAHIQHALRRQADTPPADTPSPMEGSAR</sequence>
<evidence type="ECO:0000313" key="6">
    <source>
        <dbReference type="EMBL" id="GAA3287472.1"/>
    </source>
</evidence>
<feature type="domain" description="HTH gntR-type" evidence="5">
    <location>
        <begin position="1"/>
        <end position="68"/>
    </location>
</feature>
<dbReference type="Gene3D" id="1.20.120.530">
    <property type="entry name" value="GntR ligand-binding domain-like"/>
    <property type="match status" value="1"/>
</dbReference>
<evidence type="ECO:0000256" key="2">
    <source>
        <dbReference type="ARBA" id="ARBA00023125"/>
    </source>
</evidence>
<accession>A0ABP6RI38</accession>
<dbReference type="Pfam" id="PF00392">
    <property type="entry name" value="GntR"/>
    <property type="match status" value="1"/>
</dbReference>
<dbReference type="RefSeq" id="WP_344721713.1">
    <property type="nucleotide sequence ID" value="NZ_BAAAYG010000011.1"/>
</dbReference>
<reference evidence="7" key="1">
    <citation type="journal article" date="2019" name="Int. J. Syst. Evol. Microbiol.">
        <title>The Global Catalogue of Microorganisms (GCM) 10K type strain sequencing project: providing services to taxonomists for standard genome sequencing and annotation.</title>
        <authorList>
            <consortium name="The Broad Institute Genomics Platform"/>
            <consortium name="The Broad Institute Genome Sequencing Center for Infectious Disease"/>
            <person name="Wu L."/>
            <person name="Ma J."/>
        </authorList>
    </citation>
    <scope>NUCLEOTIDE SEQUENCE [LARGE SCALE GENOMIC DNA]</scope>
    <source>
        <strain evidence="7">JCM 11483</strain>
    </source>
</reference>
<keyword evidence="7" id="KW-1185">Reference proteome</keyword>
<dbReference type="InterPro" id="IPR011711">
    <property type="entry name" value="GntR_C"/>
</dbReference>
<protein>
    <submittedName>
        <fullName evidence="6">GntR family transcriptional regulator</fullName>
    </submittedName>
</protein>
<dbReference type="CDD" id="cd07377">
    <property type="entry name" value="WHTH_GntR"/>
    <property type="match status" value="1"/>
</dbReference>
<dbReference type="PRINTS" id="PR00035">
    <property type="entry name" value="HTHGNTR"/>
</dbReference>
<gene>
    <name evidence="6" type="ORF">GCM10020260_24090</name>
</gene>
<feature type="region of interest" description="Disordered" evidence="4">
    <location>
        <begin position="235"/>
        <end position="254"/>
    </location>
</feature>
<comment type="caution">
    <text evidence="6">The sequence shown here is derived from an EMBL/GenBank/DDBJ whole genome shotgun (WGS) entry which is preliminary data.</text>
</comment>
<name>A0ABP6RI38_9MICC</name>
<evidence type="ECO:0000256" key="3">
    <source>
        <dbReference type="ARBA" id="ARBA00023163"/>
    </source>
</evidence>
<feature type="region of interest" description="Disordered" evidence="4">
    <location>
        <begin position="111"/>
        <end position="141"/>
    </location>
</feature>